<dbReference type="InterPro" id="IPR049197">
    <property type="entry name" value="DUF6864"/>
</dbReference>
<organism evidence="1 2">
    <name type="scientific">Cupriavidus taiwanensis</name>
    <dbReference type="NCBI Taxonomy" id="164546"/>
    <lineage>
        <taxon>Bacteria</taxon>
        <taxon>Pseudomonadati</taxon>
        <taxon>Pseudomonadota</taxon>
        <taxon>Betaproteobacteria</taxon>
        <taxon>Burkholderiales</taxon>
        <taxon>Burkholderiaceae</taxon>
        <taxon>Cupriavidus</taxon>
    </lineage>
</organism>
<dbReference type="AlphaFoldDB" id="A0A375IWT9"/>
<gene>
    <name evidence="1" type="ORF">CBM2634_A170127</name>
</gene>
<evidence type="ECO:0000313" key="1">
    <source>
        <dbReference type="EMBL" id="SPR97397.1"/>
    </source>
</evidence>
<accession>A0A375IWT9</accession>
<protein>
    <submittedName>
        <fullName evidence="1">Uncharacterized protein</fullName>
    </submittedName>
</protein>
<dbReference type="Pfam" id="PF21732">
    <property type="entry name" value="DUF6864"/>
    <property type="match status" value="1"/>
</dbReference>
<reference evidence="1 2" key="1">
    <citation type="submission" date="2018-01" db="EMBL/GenBank/DDBJ databases">
        <authorList>
            <person name="Gaut B.S."/>
            <person name="Morton B.R."/>
            <person name="Clegg M.T."/>
            <person name="Duvall M.R."/>
        </authorList>
    </citation>
    <scope>NUCLEOTIDE SEQUENCE [LARGE SCALE GENOMIC DNA]</scope>
    <source>
        <strain evidence="1">Cupriavidus taiwanensis cmp 52</strain>
    </source>
</reference>
<dbReference type="RefSeq" id="WP_147311476.1">
    <property type="nucleotide sequence ID" value="NZ_LS483233.1"/>
</dbReference>
<dbReference type="EMBL" id="OVTA01000009">
    <property type="protein sequence ID" value="SPR97397.1"/>
    <property type="molecule type" value="Genomic_DNA"/>
</dbReference>
<name>A0A375IWT9_9BURK</name>
<sequence length="127" mass="13553">MSFILNAGSPIGQPNAALQIRTGSRDVIAAGTVITADSRNLELQLAHLRVVLEFVTDGSSTRMESGPSNASALNLRLYNFNNSIGSGTTSPIEIGTLAGRKLWFAFMVYALSPESSKTVHYTFMAGD</sequence>
<dbReference type="Proteomes" id="UP000256805">
    <property type="component" value="Unassembled WGS sequence"/>
</dbReference>
<evidence type="ECO:0000313" key="2">
    <source>
        <dbReference type="Proteomes" id="UP000256805"/>
    </source>
</evidence>
<proteinExistence type="predicted"/>